<comment type="caution">
    <text evidence="3">The sequence shown here is derived from an EMBL/GenBank/DDBJ whole genome shotgun (WGS) entry which is preliminary data.</text>
</comment>
<accession>A0AAE1DNH8</accession>
<evidence type="ECO:0000259" key="2">
    <source>
        <dbReference type="Pfam" id="PF10545"/>
    </source>
</evidence>
<evidence type="ECO:0000313" key="3">
    <source>
        <dbReference type="EMBL" id="KAK3777104.1"/>
    </source>
</evidence>
<feature type="domain" description="MADF" evidence="2">
    <location>
        <begin position="30"/>
        <end position="75"/>
    </location>
</feature>
<reference evidence="3" key="1">
    <citation type="journal article" date="2023" name="G3 (Bethesda)">
        <title>A reference genome for the long-term kleptoplast-retaining sea slug Elysia crispata morphotype clarki.</title>
        <authorList>
            <person name="Eastman K.E."/>
            <person name="Pendleton A.L."/>
            <person name="Shaikh M.A."/>
            <person name="Suttiyut T."/>
            <person name="Ogas R."/>
            <person name="Tomko P."/>
            <person name="Gavelis G."/>
            <person name="Widhalm J.R."/>
            <person name="Wisecaver J.H."/>
        </authorList>
    </citation>
    <scope>NUCLEOTIDE SEQUENCE</scope>
    <source>
        <strain evidence="3">ECLA1</strain>
    </source>
</reference>
<feature type="region of interest" description="Disordered" evidence="1">
    <location>
        <begin position="118"/>
        <end position="159"/>
    </location>
</feature>
<dbReference type="AlphaFoldDB" id="A0AAE1DNH8"/>
<name>A0AAE1DNH8_9GAST</name>
<organism evidence="3 4">
    <name type="scientific">Elysia crispata</name>
    <name type="common">lettuce slug</name>
    <dbReference type="NCBI Taxonomy" id="231223"/>
    <lineage>
        <taxon>Eukaryota</taxon>
        <taxon>Metazoa</taxon>
        <taxon>Spiralia</taxon>
        <taxon>Lophotrochozoa</taxon>
        <taxon>Mollusca</taxon>
        <taxon>Gastropoda</taxon>
        <taxon>Heterobranchia</taxon>
        <taxon>Euthyneura</taxon>
        <taxon>Panpulmonata</taxon>
        <taxon>Sacoglossa</taxon>
        <taxon>Placobranchoidea</taxon>
        <taxon>Plakobranchidae</taxon>
        <taxon>Elysia</taxon>
    </lineage>
</organism>
<proteinExistence type="predicted"/>
<dbReference type="EMBL" id="JAWDGP010003137">
    <property type="protein sequence ID" value="KAK3777104.1"/>
    <property type="molecule type" value="Genomic_DNA"/>
</dbReference>
<sequence>MMYCISLVSTAAPELERLVHRYGTSHFSSGNDLRKRWTQLRDFFQKCDREIMISKSGSAVGKKKKWFLYEQMRFLIPHFSQGKTKSKLSPGSGGEAALEIGRDMSQASTGLTPAAEAGLEPKLDSPQTSALLHSRPSPKFLHERSHAHKRHMTMTERVR</sequence>
<feature type="region of interest" description="Disordered" evidence="1">
    <location>
        <begin position="82"/>
        <end position="101"/>
    </location>
</feature>
<dbReference type="Pfam" id="PF10545">
    <property type="entry name" value="MADF_DNA_bdg"/>
    <property type="match status" value="1"/>
</dbReference>
<gene>
    <name evidence="3" type="ORF">RRG08_004271</name>
</gene>
<dbReference type="Proteomes" id="UP001283361">
    <property type="component" value="Unassembled WGS sequence"/>
</dbReference>
<keyword evidence="4" id="KW-1185">Reference proteome</keyword>
<protein>
    <recommendedName>
        <fullName evidence="2">MADF domain-containing protein</fullName>
    </recommendedName>
</protein>
<evidence type="ECO:0000313" key="4">
    <source>
        <dbReference type="Proteomes" id="UP001283361"/>
    </source>
</evidence>
<evidence type="ECO:0000256" key="1">
    <source>
        <dbReference type="SAM" id="MobiDB-lite"/>
    </source>
</evidence>
<dbReference type="InterPro" id="IPR006578">
    <property type="entry name" value="MADF-dom"/>
</dbReference>